<evidence type="ECO:0000313" key="1">
    <source>
        <dbReference type="EMBL" id="QBB28670.1"/>
    </source>
</evidence>
<name>A0A411HB79_9VIRU</name>
<gene>
    <name evidence="1" type="ORF">HgNV_065</name>
</gene>
<evidence type="ECO:0000313" key="2">
    <source>
        <dbReference type="Proteomes" id="UP000682645"/>
    </source>
</evidence>
<reference evidence="1" key="1">
    <citation type="journal article" date="2019" name="Sci. Rep.">
        <title>The first clawed lobster virus Homarus gammarus nudivirus (HgNV n. sp.) expands the diversity of the Nudiviridae.</title>
        <authorList>
            <person name="Holt C.C."/>
            <person name="Stone M."/>
            <person name="Bass D."/>
            <person name="Bateman K.S."/>
            <person name="van Aerle R."/>
            <person name="Daniels C.L."/>
            <person name="van der Giezen M."/>
            <person name="Ross S.H."/>
            <person name="Hooper C."/>
            <person name="Stentiford G.D."/>
        </authorList>
    </citation>
    <scope>NUCLEOTIDE SEQUENCE</scope>
    <source>
        <strain evidence="1">52S104HLG2</strain>
    </source>
</reference>
<keyword evidence="2" id="KW-1185">Reference proteome</keyword>
<dbReference type="Proteomes" id="UP000682645">
    <property type="component" value="Segment"/>
</dbReference>
<sequence>MEFPRANDIGRLAKPGQLQAFLDRNVEKATLLKTLEFNRDRVGLLLSVDNVDISFMDLMSRLLCRVPPNACRVVMIMKNEKFILYVQPHYNAYWINTMMSLKTYLTCALASVIGDEKTIKLTNNRHVDYTYTLKNTVDELLKNEHNENTTCLVVYNDDHLGNYLSNNVKCQVLTENMYTTTYVDPNGNVAASAPGLRLVYPHDVYPYGIRTN</sequence>
<accession>A0A411HB79</accession>
<proteinExistence type="predicted"/>
<organism evidence="1 2">
    <name type="scientific">Homarus gammarus nudivirus</name>
    <dbReference type="NCBI Taxonomy" id="2509616"/>
    <lineage>
        <taxon>Viruses</taxon>
        <taxon>Viruses incertae sedis</taxon>
        <taxon>Naldaviricetes</taxon>
        <taxon>Lefavirales</taxon>
        <taxon>Nudiviridae</taxon>
        <taxon>Gammanudivirus</taxon>
        <taxon>Gammanudivirus hogammari</taxon>
    </lineage>
</organism>
<dbReference type="EMBL" id="MK439999">
    <property type="protein sequence ID" value="QBB28670.1"/>
    <property type="molecule type" value="Genomic_DNA"/>
</dbReference>
<protein>
    <submittedName>
        <fullName evidence="1">Uncharacterized protein</fullName>
    </submittedName>
</protein>